<keyword evidence="2" id="KW-1185">Reference proteome</keyword>
<name>A0A1A9VKU4_GLOAU</name>
<sequence>MVGKEFKVDDEEGKFSVTVHIRCCLAMSFRFAPTKLRHKGGRHIRTVRTFDAAVLMCLYEESFLDFNYGVKDINACIVHLDILSALLTHHGSALMLNTRKIVKDYPSGGDSIDDEIHVLMILFYGTQQPQQQRQYLVGELKSKQKQTSSMGLTERNVKMLLNSAEQN</sequence>
<evidence type="ECO:0000313" key="2">
    <source>
        <dbReference type="Proteomes" id="UP000078200"/>
    </source>
</evidence>
<organism evidence="1 2">
    <name type="scientific">Glossina austeni</name>
    <name type="common">Savannah tsetse fly</name>
    <dbReference type="NCBI Taxonomy" id="7395"/>
    <lineage>
        <taxon>Eukaryota</taxon>
        <taxon>Metazoa</taxon>
        <taxon>Ecdysozoa</taxon>
        <taxon>Arthropoda</taxon>
        <taxon>Hexapoda</taxon>
        <taxon>Insecta</taxon>
        <taxon>Pterygota</taxon>
        <taxon>Neoptera</taxon>
        <taxon>Endopterygota</taxon>
        <taxon>Diptera</taxon>
        <taxon>Brachycera</taxon>
        <taxon>Muscomorpha</taxon>
        <taxon>Hippoboscoidea</taxon>
        <taxon>Glossinidae</taxon>
        <taxon>Glossina</taxon>
    </lineage>
</organism>
<evidence type="ECO:0000313" key="1">
    <source>
        <dbReference type="EnsemblMetazoa" id="GAUT040038-PA"/>
    </source>
</evidence>
<dbReference type="EnsemblMetazoa" id="GAUT040038-RA">
    <property type="protein sequence ID" value="GAUT040038-PA"/>
    <property type="gene ID" value="GAUT040038"/>
</dbReference>
<dbReference type="Proteomes" id="UP000078200">
    <property type="component" value="Unassembled WGS sequence"/>
</dbReference>
<proteinExistence type="predicted"/>
<dbReference type="VEuPathDB" id="VectorBase:GAUT040038"/>
<dbReference type="AlphaFoldDB" id="A0A1A9VKU4"/>
<accession>A0A1A9VKU4</accession>
<reference evidence="1" key="1">
    <citation type="submission" date="2020-05" db="UniProtKB">
        <authorList>
            <consortium name="EnsemblMetazoa"/>
        </authorList>
    </citation>
    <scope>IDENTIFICATION</scope>
    <source>
        <strain evidence="1">TTRI</strain>
    </source>
</reference>
<protein>
    <submittedName>
        <fullName evidence="1">Uncharacterized protein</fullName>
    </submittedName>
</protein>